<name>A0A150F718_9BACI</name>
<keyword evidence="6" id="KW-0449">Lipoprotein</keyword>
<protein>
    <recommendedName>
        <fullName evidence="9">Lipoprotein</fullName>
    </recommendedName>
</protein>
<dbReference type="PANTHER" id="PTHR30429:SF3">
    <property type="entry name" value="LIPOPROTEIN"/>
    <property type="match status" value="1"/>
</dbReference>
<reference evidence="8" key="1">
    <citation type="submission" date="2016-02" db="EMBL/GenBank/DDBJ databases">
        <authorList>
            <person name="Dunlap C."/>
        </authorList>
    </citation>
    <scope>NUCLEOTIDE SEQUENCE [LARGE SCALE GENOMIC DNA]</scope>
    <source>
        <strain evidence="8">NRRL B-41092</strain>
    </source>
</reference>
<evidence type="ECO:0008006" key="9">
    <source>
        <dbReference type="Google" id="ProtNLM"/>
    </source>
</evidence>
<evidence type="ECO:0000313" key="7">
    <source>
        <dbReference type="EMBL" id="KXZ20041.1"/>
    </source>
</evidence>
<evidence type="ECO:0000313" key="8">
    <source>
        <dbReference type="Proteomes" id="UP000075430"/>
    </source>
</evidence>
<dbReference type="SUPFAM" id="SSF53850">
    <property type="entry name" value="Periplasmic binding protein-like II"/>
    <property type="match status" value="1"/>
</dbReference>
<dbReference type="STRING" id="1793963.AXI58_15810"/>
<organism evidence="7 8">
    <name type="scientific">Bacillus nakamurai</name>
    <dbReference type="NCBI Taxonomy" id="1793963"/>
    <lineage>
        <taxon>Bacteria</taxon>
        <taxon>Bacillati</taxon>
        <taxon>Bacillota</taxon>
        <taxon>Bacilli</taxon>
        <taxon>Bacillales</taxon>
        <taxon>Bacillaceae</taxon>
        <taxon>Bacillus</taxon>
    </lineage>
</organism>
<sequence length="279" mass="30950">MVILKQRLLYSLFFFILIILLTSCHYPAENRTINIGINESDQSIWDFVAKKAEKEGLKLSFIPFSDYAEADLALANGELDANAFQTLSYFQTLSPNVKKELAPLGTTYAASLGIYSKQHKRLKDILDGAVIAVPDEAAAFGRALVLMQEAEFITLKKGFTGTGSADMIKDNLKHVTLKTEMETNAYKEVSHADAAVLSKHDAEKAGFNAEKDALIQSGQTKEAYIHLIAVRCEDRDNEQLRKILALYQSDDTAAFIEKKYQGSLIPVFLTGSALTEKKE</sequence>
<keyword evidence="8" id="KW-1185">Reference proteome</keyword>
<dbReference type="InterPro" id="IPR004872">
    <property type="entry name" value="Lipoprotein_NlpA"/>
</dbReference>
<dbReference type="AlphaFoldDB" id="A0A150F718"/>
<dbReference type="Proteomes" id="UP000075430">
    <property type="component" value="Unassembled WGS sequence"/>
</dbReference>
<dbReference type="Gene3D" id="3.40.190.10">
    <property type="entry name" value="Periplasmic binding protein-like II"/>
    <property type="match status" value="2"/>
</dbReference>
<evidence type="ECO:0000256" key="5">
    <source>
        <dbReference type="ARBA" id="ARBA00023139"/>
    </source>
</evidence>
<gene>
    <name evidence="7" type="ORF">AXI58_15810</name>
</gene>
<comment type="similarity">
    <text evidence="2">Belongs to the NlpA lipoprotein family.</text>
</comment>
<comment type="caution">
    <text evidence="7">The sequence shown here is derived from an EMBL/GenBank/DDBJ whole genome shotgun (WGS) entry which is preliminary data.</text>
</comment>
<proteinExistence type="inferred from homology"/>
<dbReference type="Pfam" id="PF03180">
    <property type="entry name" value="Lipoprotein_9"/>
    <property type="match status" value="1"/>
</dbReference>
<evidence type="ECO:0000256" key="2">
    <source>
        <dbReference type="ARBA" id="ARBA00008973"/>
    </source>
</evidence>
<accession>A0A150F718</accession>
<dbReference type="PANTHER" id="PTHR30429">
    <property type="entry name" value="D-METHIONINE-BINDING LIPOPROTEIN METQ"/>
    <property type="match status" value="1"/>
</dbReference>
<evidence type="ECO:0000256" key="4">
    <source>
        <dbReference type="ARBA" id="ARBA00023136"/>
    </source>
</evidence>
<evidence type="ECO:0000256" key="6">
    <source>
        <dbReference type="ARBA" id="ARBA00023288"/>
    </source>
</evidence>
<evidence type="ECO:0000256" key="3">
    <source>
        <dbReference type="ARBA" id="ARBA00022729"/>
    </source>
</evidence>
<keyword evidence="3" id="KW-0732">Signal</keyword>
<dbReference type="EMBL" id="LSBA01000015">
    <property type="protein sequence ID" value="KXZ20041.1"/>
    <property type="molecule type" value="Genomic_DNA"/>
</dbReference>
<keyword evidence="4" id="KW-0472">Membrane</keyword>
<keyword evidence="5" id="KW-0564">Palmitate</keyword>
<evidence type="ECO:0000256" key="1">
    <source>
        <dbReference type="ARBA" id="ARBA00004635"/>
    </source>
</evidence>
<dbReference type="RefSeq" id="WP_061521736.1">
    <property type="nucleotide sequence ID" value="NZ_JARLZY010000026.1"/>
</dbReference>
<dbReference type="PROSITE" id="PS51257">
    <property type="entry name" value="PROKAR_LIPOPROTEIN"/>
    <property type="match status" value="1"/>
</dbReference>
<comment type="subcellular location">
    <subcellularLocation>
        <location evidence="1">Membrane</location>
        <topology evidence="1">Lipid-anchor</topology>
    </subcellularLocation>
</comment>
<dbReference type="GO" id="GO:0016020">
    <property type="term" value="C:membrane"/>
    <property type="evidence" value="ECO:0007669"/>
    <property type="project" value="UniProtKB-SubCell"/>
</dbReference>